<dbReference type="PANTHER" id="PTHR23101">
    <property type="entry name" value="RAB GDP/GTP EXCHANGE FACTOR"/>
    <property type="match status" value="1"/>
</dbReference>
<proteinExistence type="predicted"/>
<dbReference type="GO" id="GO:0016192">
    <property type="term" value="P:vesicle-mediated transport"/>
    <property type="evidence" value="ECO:0007669"/>
    <property type="project" value="InterPro"/>
</dbReference>
<dbReference type="AlphaFoldDB" id="A0AAV7KCI3"/>
<dbReference type="PROSITE" id="PS51205">
    <property type="entry name" value="VPS9"/>
    <property type="match status" value="1"/>
</dbReference>
<accession>A0AAV7KCI3</accession>
<evidence type="ECO:0000259" key="1">
    <source>
        <dbReference type="PROSITE" id="PS51205"/>
    </source>
</evidence>
<dbReference type="GO" id="GO:0030139">
    <property type="term" value="C:endocytic vesicle"/>
    <property type="evidence" value="ECO:0007669"/>
    <property type="project" value="TreeGrafter"/>
</dbReference>
<dbReference type="GO" id="GO:0031267">
    <property type="term" value="F:small GTPase binding"/>
    <property type="evidence" value="ECO:0007669"/>
    <property type="project" value="TreeGrafter"/>
</dbReference>
<dbReference type="Pfam" id="PF02204">
    <property type="entry name" value="VPS9"/>
    <property type="match status" value="1"/>
</dbReference>
<name>A0AAV7KCI3_9METZ</name>
<dbReference type="Proteomes" id="UP001165289">
    <property type="component" value="Unassembled WGS sequence"/>
</dbReference>
<evidence type="ECO:0000313" key="2">
    <source>
        <dbReference type="EMBL" id="KAI6657799.1"/>
    </source>
</evidence>
<sequence>MRILNEGSSSRIVISLRLQPQQLRAFKLSSRLQRLRVCIRSQIRDKKHPNKTDLSLGADDFLPIFIYTLIHTGAKEIEVEFLYTWNLVDQNLLSGEGGYYLTTLCTAIEVLKQTDFNPKDQNSGVLCLVEI</sequence>
<dbReference type="EMBL" id="JAKMXF010000111">
    <property type="protein sequence ID" value="KAI6657799.1"/>
    <property type="molecule type" value="Genomic_DNA"/>
</dbReference>
<comment type="caution">
    <text evidence="2">The sequence shown here is derived from an EMBL/GenBank/DDBJ whole genome shotgun (WGS) entry which is preliminary data.</text>
</comment>
<dbReference type="SUPFAM" id="SSF109993">
    <property type="entry name" value="VPS9 domain"/>
    <property type="match status" value="1"/>
</dbReference>
<gene>
    <name evidence="2" type="ORF">LOD99_542</name>
</gene>
<dbReference type="InterPro" id="IPR003123">
    <property type="entry name" value="VPS9"/>
</dbReference>
<dbReference type="PANTHER" id="PTHR23101:SF104">
    <property type="entry name" value="PROTEIN SPRINT"/>
    <property type="match status" value="1"/>
</dbReference>
<dbReference type="InterPro" id="IPR045046">
    <property type="entry name" value="Vps9-like"/>
</dbReference>
<reference evidence="2 3" key="1">
    <citation type="journal article" date="2023" name="BMC Biol.">
        <title>The compact genome of the sponge Oopsacas minuta (Hexactinellida) is lacking key metazoan core genes.</title>
        <authorList>
            <person name="Santini S."/>
            <person name="Schenkelaars Q."/>
            <person name="Jourda C."/>
            <person name="Duchesne M."/>
            <person name="Belahbib H."/>
            <person name="Rocher C."/>
            <person name="Selva M."/>
            <person name="Riesgo A."/>
            <person name="Vervoort M."/>
            <person name="Leys S.P."/>
            <person name="Kodjabachian L."/>
            <person name="Le Bivic A."/>
            <person name="Borchiellini C."/>
            <person name="Claverie J.M."/>
            <person name="Renard E."/>
        </authorList>
    </citation>
    <scope>NUCLEOTIDE SEQUENCE [LARGE SCALE GENOMIC DNA]</scope>
    <source>
        <strain evidence="2">SPO-2</strain>
    </source>
</reference>
<dbReference type="InterPro" id="IPR037191">
    <property type="entry name" value="VPS9_dom_sf"/>
</dbReference>
<protein>
    <recommendedName>
        <fullName evidence="1">VPS9 domain-containing protein</fullName>
    </recommendedName>
</protein>
<evidence type="ECO:0000313" key="3">
    <source>
        <dbReference type="Proteomes" id="UP001165289"/>
    </source>
</evidence>
<dbReference type="GO" id="GO:0005085">
    <property type="term" value="F:guanyl-nucleotide exchange factor activity"/>
    <property type="evidence" value="ECO:0007669"/>
    <property type="project" value="InterPro"/>
</dbReference>
<dbReference type="Gene3D" id="1.20.1050.80">
    <property type="entry name" value="VPS9 domain"/>
    <property type="match status" value="1"/>
</dbReference>
<keyword evidence="3" id="KW-1185">Reference proteome</keyword>
<feature type="domain" description="VPS9" evidence="1">
    <location>
        <begin position="1"/>
        <end position="120"/>
    </location>
</feature>
<organism evidence="2 3">
    <name type="scientific">Oopsacas minuta</name>
    <dbReference type="NCBI Taxonomy" id="111878"/>
    <lineage>
        <taxon>Eukaryota</taxon>
        <taxon>Metazoa</taxon>
        <taxon>Porifera</taxon>
        <taxon>Hexactinellida</taxon>
        <taxon>Hexasterophora</taxon>
        <taxon>Lyssacinosida</taxon>
        <taxon>Leucopsacidae</taxon>
        <taxon>Oopsacas</taxon>
    </lineage>
</organism>
<dbReference type="GO" id="GO:0005829">
    <property type="term" value="C:cytosol"/>
    <property type="evidence" value="ECO:0007669"/>
    <property type="project" value="TreeGrafter"/>
</dbReference>